<accession>A0AA46I6I7</accession>
<reference evidence="3 4" key="1">
    <citation type="submission" date="2019-03" db="EMBL/GenBank/DDBJ databases">
        <title>Genomic Encyclopedia of Type Strains, Phase IV (KMG-IV): sequencing the most valuable type-strain genomes for metagenomic binning, comparative biology and taxonomic classification.</title>
        <authorList>
            <person name="Goeker M."/>
        </authorList>
    </citation>
    <scope>NUCLEOTIDE SEQUENCE [LARGE SCALE GENOMIC DNA]</scope>
    <source>
        <strain evidence="3 4">DSM 100055</strain>
    </source>
</reference>
<evidence type="ECO:0000256" key="1">
    <source>
        <dbReference type="SAM" id="Phobius"/>
    </source>
</evidence>
<dbReference type="AlphaFoldDB" id="A0AA46I6I7"/>
<evidence type="ECO:0000259" key="2">
    <source>
        <dbReference type="Pfam" id="PF12801"/>
    </source>
</evidence>
<feature type="transmembrane region" description="Helical" evidence="1">
    <location>
        <begin position="91"/>
        <end position="108"/>
    </location>
</feature>
<feature type="domain" description="4Fe-4S ferredoxin-type" evidence="2">
    <location>
        <begin position="121"/>
        <end position="161"/>
    </location>
</feature>
<keyword evidence="1" id="KW-0472">Membrane</keyword>
<evidence type="ECO:0000313" key="3">
    <source>
        <dbReference type="EMBL" id="TDT72431.1"/>
    </source>
</evidence>
<dbReference type="Pfam" id="PF12801">
    <property type="entry name" value="Fer4_5"/>
    <property type="match status" value="2"/>
</dbReference>
<dbReference type="RefSeq" id="WP_134112069.1">
    <property type="nucleotide sequence ID" value="NZ_SOBG01000001.1"/>
</dbReference>
<dbReference type="Proteomes" id="UP000294678">
    <property type="component" value="Unassembled WGS sequence"/>
</dbReference>
<keyword evidence="1" id="KW-0812">Transmembrane</keyword>
<dbReference type="EMBL" id="SOBG01000001">
    <property type="protein sequence ID" value="TDT72431.1"/>
    <property type="molecule type" value="Genomic_DNA"/>
</dbReference>
<dbReference type="InterPro" id="IPR017896">
    <property type="entry name" value="4Fe4S_Fe-S-bd"/>
</dbReference>
<comment type="caution">
    <text evidence="3">The sequence shown here is derived from an EMBL/GenBank/DDBJ whole genome shotgun (WGS) entry which is preliminary data.</text>
</comment>
<proteinExistence type="predicted"/>
<feature type="domain" description="4Fe-4S ferredoxin-type" evidence="2">
    <location>
        <begin position="33"/>
        <end position="66"/>
    </location>
</feature>
<feature type="transmembrane region" description="Helical" evidence="1">
    <location>
        <begin position="114"/>
        <end position="136"/>
    </location>
</feature>
<keyword evidence="1" id="KW-1133">Transmembrane helix</keyword>
<evidence type="ECO:0000313" key="4">
    <source>
        <dbReference type="Proteomes" id="UP000294678"/>
    </source>
</evidence>
<feature type="transmembrane region" description="Helical" evidence="1">
    <location>
        <begin position="16"/>
        <end position="45"/>
    </location>
</feature>
<gene>
    <name evidence="3" type="ORF">EV215_0237</name>
</gene>
<sequence>MRQKLLKKKNHQEWSWVLIFAFFALGIVDYHFGLLGLACMTIPLFHAFKGHGKIHCSHYCPRGSFLGKFLGEFSLNNNTPKFMRKKWFKNMILFIMIGMLSFSMYHSGGNPKKIGFAIFRFMLASSIISVLLGLMFKPRSWCQVCPMGYSTGLINELKLKKSNKKVA</sequence>
<name>A0AA46I6I7_9FUSO</name>
<protein>
    <submittedName>
        <fullName evidence="3">4Fe-4S binding protein</fullName>
    </submittedName>
</protein>
<organism evidence="3 4">
    <name type="scientific">Hypnocyclicus thermotrophus</name>
    <dbReference type="NCBI Taxonomy" id="1627895"/>
    <lineage>
        <taxon>Bacteria</taxon>
        <taxon>Fusobacteriati</taxon>
        <taxon>Fusobacteriota</taxon>
        <taxon>Fusobacteriia</taxon>
        <taxon>Fusobacteriales</taxon>
        <taxon>Fusobacteriaceae</taxon>
        <taxon>Hypnocyclicus</taxon>
    </lineage>
</organism>
<keyword evidence="4" id="KW-1185">Reference proteome</keyword>